<evidence type="ECO:0000256" key="2">
    <source>
        <dbReference type="PROSITE-ProRule" id="PRU00168"/>
    </source>
</evidence>
<feature type="domain" description="N-terminal Ras-GEF" evidence="6">
    <location>
        <begin position="526"/>
        <end position="674"/>
    </location>
</feature>
<evidence type="ECO:0000259" key="6">
    <source>
        <dbReference type="PROSITE" id="PS50212"/>
    </source>
</evidence>
<dbReference type="InterPro" id="IPR000651">
    <property type="entry name" value="Ras-like_Gua-exchang_fac_N"/>
</dbReference>
<proteinExistence type="predicted"/>
<name>A0ABQ8YR74_9EUKA</name>
<evidence type="ECO:0000256" key="3">
    <source>
        <dbReference type="SAM" id="Coils"/>
    </source>
</evidence>
<dbReference type="PROSITE" id="PS50009">
    <property type="entry name" value="RASGEF_CAT"/>
    <property type="match status" value="1"/>
</dbReference>
<dbReference type="InterPro" id="IPR023578">
    <property type="entry name" value="Ras_GEF_dom_sf"/>
</dbReference>
<dbReference type="InterPro" id="IPR036964">
    <property type="entry name" value="RASGEF_cat_dom_sf"/>
</dbReference>
<evidence type="ECO:0000313" key="9">
    <source>
        <dbReference type="Proteomes" id="UP001150062"/>
    </source>
</evidence>
<dbReference type="CDD" id="cd06224">
    <property type="entry name" value="REM"/>
    <property type="match status" value="1"/>
</dbReference>
<organism evidence="8 9">
    <name type="scientific">Anaeramoeba flamelloides</name>
    <dbReference type="NCBI Taxonomy" id="1746091"/>
    <lineage>
        <taxon>Eukaryota</taxon>
        <taxon>Metamonada</taxon>
        <taxon>Anaeramoebidae</taxon>
        <taxon>Anaeramoeba</taxon>
    </lineage>
</organism>
<keyword evidence="9" id="KW-1185">Reference proteome</keyword>
<dbReference type="InterPro" id="IPR000938">
    <property type="entry name" value="CAP-Gly_domain"/>
</dbReference>
<dbReference type="SMART" id="SM01052">
    <property type="entry name" value="CAP_GLY"/>
    <property type="match status" value="1"/>
</dbReference>
<dbReference type="SUPFAM" id="SSF48366">
    <property type="entry name" value="Ras GEF"/>
    <property type="match status" value="1"/>
</dbReference>
<dbReference type="Pfam" id="PF01302">
    <property type="entry name" value="CAP_GLY"/>
    <property type="match status" value="1"/>
</dbReference>
<dbReference type="Gene3D" id="2.30.30.190">
    <property type="entry name" value="CAP Gly-rich-like domain"/>
    <property type="match status" value="1"/>
</dbReference>
<protein>
    <submittedName>
        <fullName evidence="8">Guanine nucleotide exchange factor</fullName>
    </submittedName>
</protein>
<evidence type="ECO:0000259" key="5">
    <source>
        <dbReference type="PROSITE" id="PS50009"/>
    </source>
</evidence>
<comment type="caution">
    <text evidence="8">The sequence shown here is derived from an EMBL/GenBank/DDBJ whole genome shotgun (WGS) entry which is preliminary data.</text>
</comment>
<evidence type="ECO:0000256" key="4">
    <source>
        <dbReference type="SAM" id="MobiDB-lite"/>
    </source>
</evidence>
<dbReference type="EMBL" id="JAOAOG010000127">
    <property type="protein sequence ID" value="KAJ6247101.1"/>
    <property type="molecule type" value="Genomic_DNA"/>
</dbReference>
<dbReference type="Gene3D" id="1.20.870.10">
    <property type="entry name" value="Son of sevenless (SoS) protein Chain: S domain 1"/>
    <property type="match status" value="1"/>
</dbReference>
<feature type="region of interest" description="Disordered" evidence="4">
    <location>
        <begin position="584"/>
        <end position="607"/>
    </location>
</feature>
<gene>
    <name evidence="8" type="ORF">M0813_18626</name>
</gene>
<feature type="coiled-coil region" evidence="3">
    <location>
        <begin position="223"/>
        <end position="257"/>
    </location>
</feature>
<dbReference type="Pfam" id="PF00617">
    <property type="entry name" value="RasGEF"/>
    <property type="match status" value="1"/>
</dbReference>
<keyword evidence="1 2" id="KW-0344">Guanine-nucleotide releasing factor</keyword>
<sequence>MLNGSTPYKIGDSIKIQNKSGTIRFVGKTGFAPGIWVGIELDQPEGVHNGKLYGQRYFNCNKQHGIFVRSNSQVLIQSDSKKKTKRKKKKKKKEKVSMQQEIVLNQKEPLSSATVFSPQTKRMDVTNKRELIKRIAFKRYIISQYSKEKDQIKTTIKKKEKLLLKKGKKGKKLTNSLNQKNKIFALKQRIKDLKEKERASQKTRIKTENILENCKEELESRSEDALRKRFLELELQRKILKQKIEHTTEKKIKLEEKHKLTHHGFTNLMEKVKAEKDEVSKIYQIRTGEIKQIEKEKKEILKTYGNLVSKTGMNIFQLADRINTLNKSISSGKKKIFVLENSRNRQNKKRSHIEQENKNRKSQWISKLMSNRPEIFEYREKLTPILNNQSFGRMKTTVKVLKRNILNSEDILQLIMQHYEIEKLSSIREFIEKRTGIKYIFQEQPESVLVSFLKIGCKEDNPLWDLIQQQEDDSLEVNQEDELNARRNIVLSLDDDDTNIWDEPTNNPKNIRIENQDIENYQNGDFFSSIYLLNINKLIEHLIHPIHFDKKYTETFLMTHHDFLKSEHLFLKIIQRYRVPPFTNKRKRITQGKGNDKEKQKEKDEKEMEKKYHEMKISIQKNAIEVLGMWINNQFSDFGPILIEQLIAFIENEVKQNYHKESQMLIQNIQTLQENKHHTNNSDLQNVKKVQPPAPVIPKSLFSVNFKLSDVKPIEMARQITLFFQQLFNRIQPSDVIEHAYHTKKNTHKTQNIEKMIDKFNDFSLYLTEQIVSQKTLRQRAAQFVRWIKIGEFIREMNNFDSLLMIVGGMSNSSCKRLKVTKSEVSKNYWKSFDNFKKDVTNLEGYKNYRKLISTCELPALPYFGVFKKDLVYISDGSPSTIEGLINFRKRKFVYNIVRQIRKFQKVRYNFISIFQIQKLFKLKLCNKNSKQLFEISLQNEPRGSTRTSLH</sequence>
<feature type="coiled-coil region" evidence="3">
    <location>
        <begin position="142"/>
        <end position="196"/>
    </location>
</feature>
<dbReference type="Proteomes" id="UP001150062">
    <property type="component" value="Unassembled WGS sequence"/>
</dbReference>
<dbReference type="PROSITE" id="PS50245">
    <property type="entry name" value="CAP_GLY_2"/>
    <property type="match status" value="1"/>
</dbReference>
<keyword evidence="3" id="KW-0175">Coiled coil</keyword>
<feature type="domain" description="Ras-GEF" evidence="5">
    <location>
        <begin position="712"/>
        <end position="943"/>
    </location>
</feature>
<feature type="domain" description="CAP-Gly" evidence="7">
    <location>
        <begin position="27"/>
        <end position="69"/>
    </location>
</feature>
<dbReference type="InterPro" id="IPR001895">
    <property type="entry name" value="RASGEF_cat_dom"/>
</dbReference>
<reference evidence="8" key="1">
    <citation type="submission" date="2022-08" db="EMBL/GenBank/DDBJ databases">
        <title>Novel sulfate-reducing endosymbionts in the free-living metamonad Anaeramoeba.</title>
        <authorList>
            <person name="Jerlstrom-Hultqvist J."/>
            <person name="Cepicka I."/>
            <person name="Gallot-Lavallee L."/>
            <person name="Salas-Leiva D."/>
            <person name="Curtis B.A."/>
            <person name="Zahonova K."/>
            <person name="Pipaliya S."/>
            <person name="Dacks J."/>
            <person name="Roger A.J."/>
        </authorList>
    </citation>
    <scope>NUCLEOTIDE SEQUENCE</scope>
    <source>
        <strain evidence="8">Schooner1</strain>
    </source>
</reference>
<dbReference type="InterPro" id="IPR008937">
    <property type="entry name" value="Ras-like_GEF"/>
</dbReference>
<evidence type="ECO:0000313" key="8">
    <source>
        <dbReference type="EMBL" id="KAJ6247101.1"/>
    </source>
</evidence>
<feature type="compositionally biased region" description="Basic residues" evidence="4">
    <location>
        <begin position="82"/>
        <end position="94"/>
    </location>
</feature>
<accession>A0ABQ8YR74</accession>
<dbReference type="Gene3D" id="1.10.840.10">
    <property type="entry name" value="Ras guanine-nucleotide exchange factors catalytic domain"/>
    <property type="match status" value="1"/>
</dbReference>
<dbReference type="SMART" id="SM00229">
    <property type="entry name" value="RasGEFN"/>
    <property type="match status" value="1"/>
</dbReference>
<evidence type="ECO:0000256" key="1">
    <source>
        <dbReference type="ARBA" id="ARBA00022658"/>
    </source>
</evidence>
<dbReference type="Pfam" id="PF00618">
    <property type="entry name" value="RasGEF_N"/>
    <property type="match status" value="1"/>
</dbReference>
<evidence type="ECO:0000259" key="7">
    <source>
        <dbReference type="PROSITE" id="PS50245"/>
    </source>
</evidence>
<dbReference type="PROSITE" id="PS50212">
    <property type="entry name" value="RASGEF_NTER"/>
    <property type="match status" value="1"/>
</dbReference>
<dbReference type="CDD" id="cd00155">
    <property type="entry name" value="RasGEF"/>
    <property type="match status" value="1"/>
</dbReference>
<feature type="region of interest" description="Disordered" evidence="4">
    <location>
        <begin position="77"/>
        <end position="98"/>
    </location>
</feature>
<feature type="compositionally biased region" description="Basic and acidic residues" evidence="4">
    <location>
        <begin position="594"/>
        <end position="607"/>
    </location>
</feature>
<dbReference type="InterPro" id="IPR036859">
    <property type="entry name" value="CAP-Gly_dom_sf"/>
</dbReference>
<dbReference type="PANTHER" id="PTHR23113:SF366">
    <property type="entry name" value="RAS GUANINE NUCLEOTIDE EXCHANGE FACTOR R"/>
    <property type="match status" value="1"/>
</dbReference>
<dbReference type="SMART" id="SM00147">
    <property type="entry name" value="RasGEF"/>
    <property type="match status" value="1"/>
</dbReference>
<dbReference type="PANTHER" id="PTHR23113">
    <property type="entry name" value="GUANINE NUCLEOTIDE EXCHANGE FACTOR"/>
    <property type="match status" value="1"/>
</dbReference>
<dbReference type="SUPFAM" id="SSF74924">
    <property type="entry name" value="Cap-Gly domain"/>
    <property type="match status" value="1"/>
</dbReference>